<comment type="similarity">
    <text evidence="1">Belongs to the arylamine N-acetyltransferase family.</text>
</comment>
<dbReference type="Proteomes" id="UP001348265">
    <property type="component" value="Unassembled WGS sequence"/>
</dbReference>
<dbReference type="InterPro" id="IPR038765">
    <property type="entry name" value="Papain-like_cys_pep_sf"/>
</dbReference>
<gene>
    <name evidence="3" type="ORF">RB636_41250</name>
</gene>
<evidence type="ECO:0000313" key="3">
    <source>
        <dbReference type="EMBL" id="MEF3119576.1"/>
    </source>
</evidence>
<proteinExistence type="inferred from homology"/>
<comment type="caution">
    <text evidence="3">The sequence shown here is derived from an EMBL/GenBank/DDBJ whole genome shotgun (WGS) entry which is preliminary data.</text>
</comment>
<dbReference type="PANTHER" id="PTHR11786">
    <property type="entry name" value="N-HYDROXYARYLAMINE O-ACETYLTRANSFERASE"/>
    <property type="match status" value="1"/>
</dbReference>
<dbReference type="InterPro" id="IPR053710">
    <property type="entry name" value="Arylamine_NAT_domain_sf"/>
</dbReference>
<dbReference type="Gene3D" id="3.30.2140.20">
    <property type="match status" value="1"/>
</dbReference>
<reference evidence="3 4" key="1">
    <citation type="submission" date="2023-08" db="EMBL/GenBank/DDBJ databases">
        <authorList>
            <person name="Sharma P."/>
            <person name="Verma V."/>
            <person name="Mohan M.K."/>
            <person name="Dubey A.K."/>
        </authorList>
    </citation>
    <scope>NUCLEOTIDE SEQUENCE [LARGE SCALE GENOMIC DNA]</scope>
    <source>
        <strain evidence="3 4">ADP4</strain>
    </source>
</reference>
<evidence type="ECO:0000256" key="1">
    <source>
        <dbReference type="ARBA" id="ARBA00006547"/>
    </source>
</evidence>
<dbReference type="PANTHER" id="PTHR11786:SF0">
    <property type="entry name" value="ARYLAMINE N-ACETYLTRANSFERASE 4-RELATED"/>
    <property type="match status" value="1"/>
</dbReference>
<dbReference type="Pfam" id="PF00797">
    <property type="entry name" value="Acetyltransf_2"/>
    <property type="match status" value="1"/>
</dbReference>
<name>A0ABU7X721_9ACTN</name>
<dbReference type="EMBL" id="JAVFKM010000055">
    <property type="protein sequence ID" value="MEF3119576.1"/>
    <property type="molecule type" value="Genomic_DNA"/>
</dbReference>
<accession>A0ABU7X721</accession>
<feature type="region of interest" description="Disordered" evidence="2">
    <location>
        <begin position="1"/>
        <end position="33"/>
    </location>
</feature>
<dbReference type="SUPFAM" id="SSF54001">
    <property type="entry name" value="Cysteine proteinases"/>
    <property type="match status" value="1"/>
</dbReference>
<sequence>MSESSSAPSDAAVQPDANGHIISPADVRVAPGPHWTERSPAGHLYQREEDMTMEGQLIQDYLHRLGVSERAPDAEFLRELQERHLMAVPFENIDFHLGRPIRLGEHALEKVVRRGRGGTCRELNGSVFPDLLRALGYRVTLLGSRVFRGDRPSFPLGHTVIRVDTPQPWLVDVGFGRDGARYPLQLDSRAPQPDPNGTFAFVPGPDGDLDLLRDGAPVLRIEQHPRTVDDFLHVLWWYENSPSSPFRKSLFCTRQSENGRITLRGNLLTRTEKAHREKLLLNGDAEIRQAYREHFGITLDRLPPIPQEVPEHSL</sequence>
<keyword evidence="4" id="KW-1185">Reference proteome</keyword>
<protein>
    <submittedName>
        <fullName evidence="3">Arylamine N-acetyltransferase</fullName>
    </submittedName>
</protein>
<evidence type="ECO:0000313" key="4">
    <source>
        <dbReference type="Proteomes" id="UP001348265"/>
    </source>
</evidence>
<dbReference type="RefSeq" id="WP_331790305.1">
    <property type="nucleotide sequence ID" value="NZ_JAVFKM010000055.1"/>
</dbReference>
<dbReference type="InterPro" id="IPR001447">
    <property type="entry name" value="Arylamine_N-AcTrfase"/>
</dbReference>
<organism evidence="3 4">
    <name type="scientific">Streptomyces chrestomyceticus</name>
    <dbReference type="NCBI Taxonomy" id="68185"/>
    <lineage>
        <taxon>Bacteria</taxon>
        <taxon>Bacillati</taxon>
        <taxon>Actinomycetota</taxon>
        <taxon>Actinomycetes</taxon>
        <taxon>Kitasatosporales</taxon>
        <taxon>Streptomycetaceae</taxon>
        <taxon>Streptomyces</taxon>
    </lineage>
</organism>
<evidence type="ECO:0000256" key="2">
    <source>
        <dbReference type="SAM" id="MobiDB-lite"/>
    </source>
</evidence>